<dbReference type="Gene3D" id="3.30.110.170">
    <property type="entry name" value="Protein of unknown function (DUF541), domain 1"/>
    <property type="match status" value="1"/>
</dbReference>
<dbReference type="PANTHER" id="PTHR34387:SF1">
    <property type="entry name" value="PERIPLASMIC IMMUNOGENIC PROTEIN"/>
    <property type="match status" value="1"/>
</dbReference>
<organism evidence="2 4">
    <name type="scientific">Moraxella caviae</name>
    <dbReference type="NCBI Taxonomy" id="34060"/>
    <lineage>
        <taxon>Bacteria</taxon>
        <taxon>Pseudomonadati</taxon>
        <taxon>Pseudomonadota</taxon>
        <taxon>Gammaproteobacteria</taxon>
        <taxon>Moraxellales</taxon>
        <taxon>Moraxellaceae</taxon>
        <taxon>Moraxella</taxon>
    </lineage>
</organism>
<feature type="chain" id="PRO_5044062785" evidence="1">
    <location>
        <begin position="22"/>
        <end position="228"/>
    </location>
</feature>
<evidence type="ECO:0000313" key="2">
    <source>
        <dbReference type="EMBL" id="OOR90049.1"/>
    </source>
</evidence>
<dbReference type="RefSeq" id="WP_078276445.1">
    <property type="nucleotide sequence ID" value="NZ_CAACXO010000080.1"/>
</dbReference>
<keyword evidence="1" id="KW-0732">Signal</keyword>
<dbReference type="Proteomes" id="UP000255279">
    <property type="component" value="Unassembled WGS sequence"/>
</dbReference>
<accession>A0A1T0A3B9</accession>
<dbReference type="OrthoDB" id="7062395at2"/>
<reference evidence="3 5" key="2">
    <citation type="submission" date="2018-06" db="EMBL/GenBank/DDBJ databases">
        <authorList>
            <consortium name="Pathogen Informatics"/>
            <person name="Doyle S."/>
        </authorList>
    </citation>
    <scope>NUCLEOTIDE SEQUENCE [LARGE SCALE GENOMIC DNA]</scope>
    <source>
        <strain evidence="3 5">NCTC10293</strain>
    </source>
</reference>
<protein>
    <submittedName>
        <fullName evidence="3">Predicted periplasmic/secreted protein</fullName>
    </submittedName>
</protein>
<dbReference type="Gene3D" id="3.30.70.2970">
    <property type="entry name" value="Protein of unknown function (DUF541), domain 2"/>
    <property type="match status" value="1"/>
</dbReference>
<dbReference type="InterPro" id="IPR052022">
    <property type="entry name" value="26kDa_periplasmic_antigen"/>
</dbReference>
<dbReference type="PANTHER" id="PTHR34387">
    <property type="entry name" value="SLR1258 PROTEIN"/>
    <property type="match status" value="1"/>
</dbReference>
<dbReference type="InterPro" id="IPR007497">
    <property type="entry name" value="SIMPL/DUF541"/>
</dbReference>
<dbReference type="Pfam" id="PF04402">
    <property type="entry name" value="SIMPL"/>
    <property type="match status" value="1"/>
</dbReference>
<evidence type="ECO:0000256" key="1">
    <source>
        <dbReference type="SAM" id="SignalP"/>
    </source>
</evidence>
<evidence type="ECO:0000313" key="3">
    <source>
        <dbReference type="EMBL" id="STZ14652.1"/>
    </source>
</evidence>
<feature type="signal peptide" evidence="1">
    <location>
        <begin position="1"/>
        <end position="21"/>
    </location>
</feature>
<dbReference type="EMBL" id="UGQE01000004">
    <property type="protein sequence ID" value="STZ14652.1"/>
    <property type="molecule type" value="Genomic_DNA"/>
</dbReference>
<dbReference type="EMBL" id="MUXU01000034">
    <property type="protein sequence ID" value="OOR90049.1"/>
    <property type="molecule type" value="Genomic_DNA"/>
</dbReference>
<dbReference type="AlphaFoldDB" id="A0A1T0A3B9"/>
<name>A0A1T0A3B9_9GAMM</name>
<keyword evidence="4" id="KW-1185">Reference proteome</keyword>
<evidence type="ECO:0000313" key="5">
    <source>
        <dbReference type="Proteomes" id="UP000255279"/>
    </source>
</evidence>
<proteinExistence type="predicted"/>
<sequence>MNIKHALAAAAALSLATPAFAEYDRISFESEVSQEVANDEMRATLVKTAQADNAQDIAKILNRTINEALKIAKKYPDVQVSTGRQSTYLRYADNSSTKIVGFTGSASLELKSQDFSAASQLMADLQALMVTENLNFGVSEATRATAQKQLAHEAAKRFQSDALAISHSFGAQNYKIVNVQLNSNRYSVAPMMYSAKLRDASGGIEAQNMEAGSSKLSYSANGTIELVR</sequence>
<gene>
    <name evidence="2" type="ORF">B0181_05175</name>
    <name evidence="3" type="ORF">NCTC10293_02249</name>
</gene>
<dbReference type="GO" id="GO:0006974">
    <property type="term" value="P:DNA damage response"/>
    <property type="evidence" value="ECO:0007669"/>
    <property type="project" value="TreeGrafter"/>
</dbReference>
<reference evidence="2 4" key="1">
    <citation type="submission" date="2017-02" db="EMBL/GenBank/DDBJ databases">
        <title>Draft genome sequence of Moraxella caviae CCUG 355 type strain.</title>
        <authorList>
            <person name="Engstrom-Jakobsson H."/>
            <person name="Salva-Serra F."/>
            <person name="Thorell K."/>
            <person name="Gonzales-Siles L."/>
            <person name="Karlsson R."/>
            <person name="Boulund F."/>
            <person name="Engstrand L."/>
            <person name="Moore E."/>
        </authorList>
    </citation>
    <scope>NUCLEOTIDE SEQUENCE [LARGE SCALE GENOMIC DNA]</scope>
    <source>
        <strain evidence="2 4">CCUG 355</strain>
    </source>
</reference>
<evidence type="ECO:0000313" key="4">
    <source>
        <dbReference type="Proteomes" id="UP000190435"/>
    </source>
</evidence>
<dbReference type="Proteomes" id="UP000190435">
    <property type="component" value="Unassembled WGS sequence"/>
</dbReference>
<dbReference type="STRING" id="34060.B0181_05175"/>